<dbReference type="Proteomes" id="UP000501676">
    <property type="component" value="Chromosome"/>
</dbReference>
<evidence type="ECO:0000313" key="3">
    <source>
        <dbReference type="Proteomes" id="UP000501676"/>
    </source>
</evidence>
<feature type="transmembrane region" description="Helical" evidence="1">
    <location>
        <begin position="193"/>
        <end position="211"/>
    </location>
</feature>
<feature type="transmembrane region" description="Helical" evidence="1">
    <location>
        <begin position="15"/>
        <end position="32"/>
    </location>
</feature>
<keyword evidence="1" id="KW-0812">Transmembrane</keyword>
<dbReference type="EMBL" id="CP049228">
    <property type="protein sequence ID" value="QIH23326.1"/>
    <property type="molecule type" value="Genomic_DNA"/>
</dbReference>
<gene>
    <name evidence="2" type="ORF">G6Z83_00660</name>
</gene>
<evidence type="ECO:0000256" key="1">
    <source>
        <dbReference type="SAM" id="Phobius"/>
    </source>
</evidence>
<dbReference type="Pfam" id="PF14808">
    <property type="entry name" value="TMEM164"/>
    <property type="match status" value="1"/>
</dbReference>
<keyword evidence="1" id="KW-0472">Membrane</keyword>
<reference evidence="2 3" key="1">
    <citation type="submission" date="2020-02" db="EMBL/GenBank/DDBJ databases">
        <title>Complete genome sequences of six Lactobacillus iners strains isolated from the human vagina.</title>
        <authorList>
            <person name="France M.T."/>
            <person name="Rutt L."/>
            <person name="Narina S."/>
            <person name="Arbaugh S."/>
            <person name="Humphrys M.S."/>
            <person name="Ma B."/>
            <person name="Hayward M.R."/>
            <person name="Relman D."/>
            <person name="Kwon D.S."/>
            <person name="Ravel J."/>
        </authorList>
    </citation>
    <scope>NUCLEOTIDE SEQUENCE [LARGE SCALE GENOMIC DNA]</scope>
    <source>
        <strain evidence="2 3">C0210C1</strain>
    </source>
</reference>
<feature type="transmembrane region" description="Helical" evidence="1">
    <location>
        <begin position="155"/>
        <end position="173"/>
    </location>
</feature>
<dbReference type="AlphaFoldDB" id="A0A6G7B3U9"/>
<dbReference type="RefSeq" id="WP_006731572.1">
    <property type="nucleotide sequence ID" value="NZ_CP049228.1"/>
</dbReference>
<dbReference type="GeneID" id="93220946"/>
<name>A0A6G7B3U9_9LACO</name>
<feature type="transmembrane region" description="Helical" evidence="1">
    <location>
        <begin position="94"/>
        <end position="112"/>
    </location>
</feature>
<proteinExistence type="predicted"/>
<accession>A0A6G7B3U9</accession>
<keyword evidence="1" id="KW-1133">Transmembrane helix</keyword>
<feature type="transmembrane region" description="Helical" evidence="1">
    <location>
        <begin position="118"/>
        <end position="143"/>
    </location>
</feature>
<feature type="transmembrane region" description="Helical" evidence="1">
    <location>
        <begin position="66"/>
        <end position="87"/>
    </location>
</feature>
<organism evidence="2 3">
    <name type="scientific">Lactobacillus iners</name>
    <dbReference type="NCBI Taxonomy" id="147802"/>
    <lineage>
        <taxon>Bacteria</taxon>
        <taxon>Bacillati</taxon>
        <taxon>Bacillota</taxon>
        <taxon>Bacilli</taxon>
        <taxon>Lactobacillales</taxon>
        <taxon>Lactobacillaceae</taxon>
        <taxon>Lactobacillus</taxon>
    </lineage>
</organism>
<protein>
    <submittedName>
        <fullName evidence="2">YwaF family protein</fullName>
    </submittedName>
</protein>
<feature type="transmembrane region" description="Helical" evidence="1">
    <location>
        <begin position="39"/>
        <end position="60"/>
    </location>
</feature>
<sequence length="237" mass="27453">MEYFFRHVPDGTTNFNMASVWIALFISVLLVHKFRYSKLLLNFVFGSMLCLQLLLIYWYYGEPSTFLHEGLPLFHCRIAAIMIPLMYYMNQKKIAVYFSWLGIIGTTLAFTIPDPSRYVWPHITNVTYIGSHILLMCASIMVIENVETGLRSIDIMSITLAMNTLVLAVDLLLKANYCYLMQLPFKLWFTPNGVIIFIIMTFLLICSISFLQKEYEIACKKNLAKKATIKDDTDYLQ</sequence>
<evidence type="ECO:0000313" key="2">
    <source>
        <dbReference type="EMBL" id="QIH23326.1"/>
    </source>
</evidence>